<organism evidence="1 2">
    <name type="scientific">Portunus trituberculatus</name>
    <name type="common">Swimming crab</name>
    <name type="synonym">Neptunus trituberculatus</name>
    <dbReference type="NCBI Taxonomy" id="210409"/>
    <lineage>
        <taxon>Eukaryota</taxon>
        <taxon>Metazoa</taxon>
        <taxon>Ecdysozoa</taxon>
        <taxon>Arthropoda</taxon>
        <taxon>Crustacea</taxon>
        <taxon>Multicrustacea</taxon>
        <taxon>Malacostraca</taxon>
        <taxon>Eumalacostraca</taxon>
        <taxon>Eucarida</taxon>
        <taxon>Decapoda</taxon>
        <taxon>Pleocyemata</taxon>
        <taxon>Brachyura</taxon>
        <taxon>Eubrachyura</taxon>
        <taxon>Portunoidea</taxon>
        <taxon>Portunidae</taxon>
        <taxon>Portuninae</taxon>
        <taxon>Portunus</taxon>
    </lineage>
</organism>
<gene>
    <name evidence="1" type="ORF">E2C01_061620</name>
</gene>
<name>A0A5B7HFK6_PORTR</name>
<evidence type="ECO:0000313" key="2">
    <source>
        <dbReference type="Proteomes" id="UP000324222"/>
    </source>
</evidence>
<accession>A0A5B7HFK6</accession>
<keyword evidence="2" id="KW-1185">Reference proteome</keyword>
<dbReference type="EMBL" id="VSRR010026256">
    <property type="protein sequence ID" value="MPC67444.1"/>
    <property type="molecule type" value="Genomic_DNA"/>
</dbReference>
<dbReference type="Proteomes" id="UP000324222">
    <property type="component" value="Unassembled WGS sequence"/>
</dbReference>
<protein>
    <submittedName>
        <fullName evidence="1">Uncharacterized protein</fullName>
    </submittedName>
</protein>
<reference evidence="1 2" key="1">
    <citation type="submission" date="2019-05" db="EMBL/GenBank/DDBJ databases">
        <title>Another draft genome of Portunus trituberculatus and its Hox gene families provides insights of decapod evolution.</title>
        <authorList>
            <person name="Jeong J.-H."/>
            <person name="Song I."/>
            <person name="Kim S."/>
            <person name="Choi T."/>
            <person name="Kim D."/>
            <person name="Ryu S."/>
            <person name="Kim W."/>
        </authorList>
    </citation>
    <scope>NUCLEOTIDE SEQUENCE [LARGE SCALE GENOMIC DNA]</scope>
    <source>
        <tissue evidence="1">Muscle</tissue>
    </source>
</reference>
<comment type="caution">
    <text evidence="1">The sequence shown here is derived from an EMBL/GenBank/DDBJ whole genome shotgun (WGS) entry which is preliminary data.</text>
</comment>
<dbReference type="AlphaFoldDB" id="A0A5B7HFK6"/>
<sequence>MKESLREVRDKTVCSRRSCLIARHGVKGRWCFMTGWGAIVYDTYSHPAPGLSNDPELPTVFLSGSVPSMLEGAVAAPLSKSIHPSMIEVRELYTKSYSS</sequence>
<evidence type="ECO:0000313" key="1">
    <source>
        <dbReference type="EMBL" id="MPC67444.1"/>
    </source>
</evidence>
<proteinExistence type="predicted"/>